<sequence>MGSVYGGRYDDSRTSLSSRRDGGYTTVKRYVVKEEDARSTSGRDRRFVPDRAGERVEETRIVRREREVDEPPRREDPRYSERELVIRRERDEEPRRDYAYDSWREEPVAERELVIRRTTERDEPPPQRYDDRTRDVRISETRYRDDYEVVAPPRPYEDRDLQRYTRTAEYFVPPPPPPATIIIRQEPIIIREKVRDDDYQIVRKSDIDEERSVVRRGPPTPRGEEDFFYEKKVRERIDERRDDDDDYYERRSRRRSVSPHDSVSQRGRDYSSDDSIVYVRKETREDASPSPDRRKSLAAGVVAGVGAAELLRNHKKKEGRETSHGIGRVGRDIGAGALGALAAEGIHRARSLHRSKSRHRSRDRSRDRYSSRSRSRSRRRSRSRSESPSKLKTLGAVGLGAAALAAAATIASKRLNKGAEEPRRSRSRHRRESISSLEDDPSAPSDDARNPKHRNKRIAEAGAAGAVVAGLIERARSKSRARDGKERSRSRVRQALPVVAAGLGSAALAGLYEKNKARKEAKQIAEEQRRARSRSRSRARSDGYYDGPRDAALSDPGLIEYGNGPMYGNNFGPDYYGRPPPAEGYYGASNAVVPAAAGAAAGYGAQRAARSRSRSRSLSRDRGGRRSSRSSSSSPDRSKHSSRRRSSRDAANMAAAAGAGAIAASEYERRKQEKRERKARRRREEEGYGRDPYEDNYNPAQPYPPTPPPPASDPYASQQGFYPQTSQFPPPPGSVPQQYPPQQSTPSAGPPPAASYPAQSYPPPPPPGGPPTTTPYDAYGSGANPYAPRGPENVSAEPLPPHGDSSVPATTNDLNHVDGLGAAGVDPSAPSAKAHSPSTLNTAANPPLKSHDPVRDEHVSSSTRGLSPQRSQSQPAPSSRRKSVQFADKPEISITNDSAPEDSEASIPERHRHRHRHDDFRGYESEDDTDTTPVEDRRGDRRRSSEPEAKRRDHRRRQSHEPASSRRAPPLERVTSPSDSDATVELPPRFDEHGRRKPDPSDDPLADRLDEILAGRGVAGKMFGNFLDGLLGPDGRKKKSSR</sequence>
<feature type="compositionally biased region" description="Basic and acidic residues" evidence="1">
    <location>
        <begin position="279"/>
        <end position="295"/>
    </location>
</feature>
<dbReference type="Proteomes" id="UP001161757">
    <property type="component" value="Unassembled WGS sequence"/>
</dbReference>
<evidence type="ECO:0000256" key="1">
    <source>
        <dbReference type="SAM" id="MobiDB-lite"/>
    </source>
</evidence>
<dbReference type="PANTHER" id="PTHR35487">
    <property type="entry name" value="DUF3824 DOMAIN-CONTAINING PROTEIN"/>
    <property type="match status" value="1"/>
</dbReference>
<feature type="compositionally biased region" description="Basic and acidic residues" evidence="1">
    <location>
        <begin position="222"/>
        <end position="240"/>
    </location>
</feature>
<feature type="region of interest" description="Disordered" evidence="1">
    <location>
        <begin position="1"/>
        <end position="91"/>
    </location>
</feature>
<feature type="compositionally biased region" description="Basic and acidic residues" evidence="1">
    <location>
        <begin position="539"/>
        <end position="549"/>
    </location>
</feature>
<feature type="compositionally biased region" description="Low complexity" evidence="1">
    <location>
        <begin position="867"/>
        <end position="878"/>
    </location>
</feature>
<dbReference type="InterPro" id="IPR024436">
    <property type="entry name" value="DUF3824"/>
</dbReference>
<name>A0AAN6IYA6_EXODE</name>
<evidence type="ECO:0000313" key="4">
    <source>
        <dbReference type="Proteomes" id="UP001161757"/>
    </source>
</evidence>
<feature type="compositionally biased region" description="Basic and acidic residues" evidence="1">
    <location>
        <begin position="849"/>
        <end position="859"/>
    </location>
</feature>
<feature type="compositionally biased region" description="Low complexity" evidence="1">
    <location>
        <begin position="649"/>
        <end position="665"/>
    </location>
</feature>
<feature type="compositionally biased region" description="Low complexity" evidence="1">
    <location>
        <begin position="827"/>
        <end position="838"/>
    </location>
</feature>
<feature type="region of interest" description="Disordered" evidence="1">
    <location>
        <begin position="514"/>
        <end position="564"/>
    </location>
</feature>
<feature type="region of interest" description="Disordered" evidence="1">
    <location>
        <begin position="413"/>
        <end position="496"/>
    </location>
</feature>
<dbReference type="PANTHER" id="PTHR35487:SF1">
    <property type="entry name" value="DUF3824 DOMAIN-CONTAINING PROTEIN"/>
    <property type="match status" value="1"/>
</dbReference>
<feature type="region of interest" description="Disordered" evidence="1">
    <location>
        <begin position="346"/>
        <end position="396"/>
    </location>
</feature>
<feature type="compositionally biased region" description="Basic and acidic residues" evidence="1">
    <location>
        <begin position="988"/>
        <end position="1008"/>
    </location>
</feature>
<feature type="compositionally biased region" description="Pro residues" evidence="1">
    <location>
        <begin position="701"/>
        <end position="712"/>
    </location>
</feature>
<dbReference type="EMBL" id="JAJGCB010000002">
    <property type="protein sequence ID" value="KAJ8994543.1"/>
    <property type="molecule type" value="Genomic_DNA"/>
</dbReference>
<feature type="compositionally biased region" description="Basic residues" evidence="1">
    <location>
        <begin position="348"/>
        <end position="363"/>
    </location>
</feature>
<feature type="compositionally biased region" description="Basic residues" evidence="1">
    <location>
        <begin position="371"/>
        <end position="382"/>
    </location>
</feature>
<feature type="compositionally biased region" description="Basic and acidic residues" evidence="1">
    <location>
        <begin position="473"/>
        <end position="489"/>
    </location>
</feature>
<feature type="region of interest" description="Disordered" evidence="1">
    <location>
        <begin position="115"/>
        <end position="137"/>
    </location>
</feature>
<feature type="compositionally biased region" description="Low complexity" evidence="1">
    <location>
        <begin position="460"/>
        <end position="470"/>
    </location>
</feature>
<feature type="compositionally biased region" description="Basic and acidic residues" evidence="1">
    <location>
        <begin position="8"/>
        <end position="22"/>
    </location>
</feature>
<feature type="region of interest" description="Disordered" evidence="1">
    <location>
        <begin position="312"/>
        <end position="332"/>
    </location>
</feature>
<dbReference type="AlphaFoldDB" id="A0AAN6IYA6"/>
<feature type="domain" description="DUF3824" evidence="2">
    <location>
        <begin position="643"/>
        <end position="790"/>
    </location>
</feature>
<gene>
    <name evidence="3" type="ORF">HRR80_001255</name>
</gene>
<evidence type="ECO:0000259" key="2">
    <source>
        <dbReference type="Pfam" id="PF12868"/>
    </source>
</evidence>
<feature type="domain" description="DUF3824" evidence="2">
    <location>
        <begin position="487"/>
        <end position="583"/>
    </location>
</feature>
<feature type="compositionally biased region" description="Basic and acidic residues" evidence="1">
    <location>
        <begin position="514"/>
        <end position="530"/>
    </location>
</feature>
<evidence type="ECO:0000313" key="3">
    <source>
        <dbReference type="EMBL" id="KAJ8994543.1"/>
    </source>
</evidence>
<feature type="region of interest" description="Disordered" evidence="1">
    <location>
        <begin position="598"/>
        <end position="1008"/>
    </location>
</feature>
<feature type="compositionally biased region" description="Basic and acidic residues" evidence="1">
    <location>
        <begin position="200"/>
        <end position="213"/>
    </location>
</feature>
<proteinExistence type="predicted"/>
<feature type="region of interest" description="Disordered" evidence="1">
    <location>
        <begin position="200"/>
        <end position="299"/>
    </location>
</feature>
<feature type="compositionally biased region" description="Low complexity" evidence="1">
    <location>
        <begin position="598"/>
        <end position="608"/>
    </location>
</feature>
<organism evidence="3 4">
    <name type="scientific">Exophiala dermatitidis</name>
    <name type="common">Black yeast-like fungus</name>
    <name type="synonym">Wangiella dermatitidis</name>
    <dbReference type="NCBI Taxonomy" id="5970"/>
    <lineage>
        <taxon>Eukaryota</taxon>
        <taxon>Fungi</taxon>
        <taxon>Dikarya</taxon>
        <taxon>Ascomycota</taxon>
        <taxon>Pezizomycotina</taxon>
        <taxon>Eurotiomycetes</taxon>
        <taxon>Chaetothyriomycetidae</taxon>
        <taxon>Chaetothyriales</taxon>
        <taxon>Herpotrichiellaceae</taxon>
        <taxon>Exophiala</taxon>
    </lineage>
</organism>
<accession>A0AAN6IYA6</accession>
<feature type="compositionally biased region" description="Basic and acidic residues" evidence="1">
    <location>
        <begin position="934"/>
        <end position="951"/>
    </location>
</feature>
<reference evidence="3" key="1">
    <citation type="submission" date="2023-01" db="EMBL/GenBank/DDBJ databases">
        <title>Exophiala dermititidis isolated from Cystic Fibrosis Patient.</title>
        <authorList>
            <person name="Kurbessoian T."/>
            <person name="Crocker A."/>
            <person name="Murante D."/>
            <person name="Hogan D.A."/>
            <person name="Stajich J.E."/>
        </authorList>
    </citation>
    <scope>NUCLEOTIDE SEQUENCE</scope>
    <source>
        <strain evidence="3">Ex8</strain>
    </source>
</reference>
<comment type="caution">
    <text evidence="3">The sequence shown here is derived from an EMBL/GenBank/DDBJ whole genome shotgun (WGS) entry which is preliminary data.</text>
</comment>
<dbReference type="Pfam" id="PF12868">
    <property type="entry name" value="DUF3824"/>
    <property type="match status" value="2"/>
</dbReference>
<feature type="compositionally biased region" description="Pro residues" evidence="1">
    <location>
        <begin position="748"/>
        <end position="773"/>
    </location>
</feature>
<protein>
    <recommendedName>
        <fullName evidence="2">DUF3824 domain-containing protein</fullName>
    </recommendedName>
</protein>
<feature type="compositionally biased region" description="Basic and acidic residues" evidence="1">
    <location>
        <begin position="666"/>
        <end position="693"/>
    </location>
</feature>
<feature type="compositionally biased region" description="Basic and acidic residues" evidence="1">
    <location>
        <begin position="31"/>
        <end position="91"/>
    </location>
</feature>
<feature type="compositionally biased region" description="Low complexity" evidence="1">
    <location>
        <begin position="735"/>
        <end position="747"/>
    </location>
</feature>